<organism evidence="1">
    <name type="scientific">Salmonella sp</name>
    <dbReference type="NCBI Taxonomy" id="599"/>
    <lineage>
        <taxon>Bacteria</taxon>
        <taxon>Pseudomonadati</taxon>
        <taxon>Pseudomonadota</taxon>
        <taxon>Gammaproteobacteria</taxon>
        <taxon>Enterobacterales</taxon>
        <taxon>Enterobacteriaceae</taxon>
        <taxon>Salmonella</taxon>
    </lineage>
</organism>
<protein>
    <submittedName>
        <fullName evidence="1">Uncharacterized protein</fullName>
    </submittedName>
</protein>
<evidence type="ECO:0000313" key="1">
    <source>
        <dbReference type="EMBL" id="QBM91340.1"/>
    </source>
</evidence>
<sequence length="91" mass="10229">MLIFLVISHLILRDTPLMNITIAHRCTVRKCILRIPSFIQNHNRKSSSIPDRSTFEDALWAVLTNGLVDDANLASKESEHDSIAERNASAD</sequence>
<gene>
    <name evidence="1" type="ORF">NNIBIDOC_00007</name>
</gene>
<name>A0A482ETA5_SALSP</name>
<reference evidence="1" key="1">
    <citation type="submission" date="2019-01" db="EMBL/GenBank/DDBJ databases">
        <title>Salmonella strain 1423 plasmid sequences.</title>
        <authorList>
            <person name="Chen K."/>
            <person name="Chen S."/>
        </authorList>
    </citation>
    <scope>NUCLEOTIDE SEQUENCE</scope>
    <source>
        <strain evidence="1">Sa1423</strain>
        <plasmid evidence="1">pSa1423-90k</plasmid>
    </source>
</reference>
<keyword evidence="1" id="KW-0614">Plasmid</keyword>
<dbReference type="AlphaFoldDB" id="A0A482ETA5"/>
<dbReference type="EMBL" id="MK356557">
    <property type="protein sequence ID" value="QBM91340.1"/>
    <property type="molecule type" value="Genomic_DNA"/>
</dbReference>
<proteinExistence type="predicted"/>
<accession>A0A482ETA5</accession>
<geneLocation type="plasmid" evidence="1">
    <name>pSa1423-90k</name>
</geneLocation>